<accession>A0ABU2RNY6</accession>
<dbReference type="RefSeq" id="WP_200693976.1">
    <property type="nucleotide sequence ID" value="NZ_JAVREX010000008.1"/>
</dbReference>
<comment type="caution">
    <text evidence="1">The sequence shown here is derived from an EMBL/GenBank/DDBJ whole genome shotgun (WGS) entry which is preliminary data.</text>
</comment>
<protein>
    <submittedName>
        <fullName evidence="1">Uncharacterized protein</fullName>
    </submittedName>
</protein>
<sequence length="145" mass="16092">MTTAHHLRLIDGMRSREFPSVRTASGSGVSGPGFHTVHLYGEEVLWAGDEADHIERRAQCQAEHDALITLLTLRWGEPQVISLWSAQERMLAGEEVAEPWADSVAGCEYLPLWRIDDRWIAVALHLERDGPGCELSVLVTAVDPP</sequence>
<proteinExistence type="predicted"/>
<reference evidence="2" key="1">
    <citation type="submission" date="2023-07" db="EMBL/GenBank/DDBJ databases">
        <title>30 novel species of actinomycetes from the DSMZ collection.</title>
        <authorList>
            <person name="Nouioui I."/>
        </authorList>
    </citation>
    <scope>NUCLEOTIDE SEQUENCE [LARGE SCALE GENOMIC DNA]</scope>
    <source>
        <strain evidence="2">DSM 41770</strain>
    </source>
</reference>
<name>A0ABU2RNY6_9ACTN</name>
<organism evidence="1 2">
    <name type="scientific">Streptomyces salyersiae</name>
    <dbReference type="NCBI Taxonomy" id="3075530"/>
    <lineage>
        <taxon>Bacteria</taxon>
        <taxon>Bacillati</taxon>
        <taxon>Actinomycetota</taxon>
        <taxon>Actinomycetes</taxon>
        <taxon>Kitasatosporales</taxon>
        <taxon>Streptomycetaceae</taxon>
        <taxon>Streptomyces</taxon>
    </lineage>
</organism>
<dbReference type="Proteomes" id="UP001183777">
    <property type="component" value="Unassembled WGS sequence"/>
</dbReference>
<gene>
    <name evidence="1" type="ORF">RM649_20465</name>
</gene>
<evidence type="ECO:0000313" key="1">
    <source>
        <dbReference type="EMBL" id="MDT0430008.1"/>
    </source>
</evidence>
<dbReference type="EMBL" id="JAVREX010000008">
    <property type="protein sequence ID" value="MDT0430008.1"/>
    <property type="molecule type" value="Genomic_DNA"/>
</dbReference>
<evidence type="ECO:0000313" key="2">
    <source>
        <dbReference type="Proteomes" id="UP001183777"/>
    </source>
</evidence>
<keyword evidence="2" id="KW-1185">Reference proteome</keyword>